<keyword evidence="1" id="KW-0472">Membrane</keyword>
<name>A7HW58_PARL1</name>
<accession>A7HW58</accession>
<feature type="transmembrane region" description="Helical" evidence="1">
    <location>
        <begin position="54"/>
        <end position="72"/>
    </location>
</feature>
<gene>
    <name evidence="2" type="ordered locus">Plav_2532</name>
</gene>
<dbReference type="STRING" id="402881.Plav_2532"/>
<dbReference type="RefSeq" id="WP_012111452.1">
    <property type="nucleotide sequence ID" value="NC_009719.1"/>
</dbReference>
<dbReference type="KEGG" id="pla:Plav_2532"/>
<sequence>MQERTIKAVAWCDLALTAPFAIPFVAEALISLIHEMDRQAGFGTPVTLFEMGPLSMMFVHIMGVLGVVWAFARLRTPIPALARIDAGARLAVAALIAYAIAQGATPVLWLFIASEITGSMAQFFALRRYQ</sequence>
<keyword evidence="1" id="KW-1133">Transmembrane helix</keyword>
<keyword evidence="3" id="KW-1185">Reference proteome</keyword>
<organism evidence="2 3">
    <name type="scientific">Parvibaculum lavamentivorans (strain DS-1 / DSM 13023 / NCIMB 13966)</name>
    <dbReference type="NCBI Taxonomy" id="402881"/>
    <lineage>
        <taxon>Bacteria</taxon>
        <taxon>Pseudomonadati</taxon>
        <taxon>Pseudomonadota</taxon>
        <taxon>Alphaproteobacteria</taxon>
        <taxon>Hyphomicrobiales</taxon>
        <taxon>Parvibaculaceae</taxon>
        <taxon>Parvibaculum</taxon>
    </lineage>
</organism>
<dbReference type="HOGENOM" id="CLU_141677_0_0_5"/>
<dbReference type="Proteomes" id="UP000006377">
    <property type="component" value="Chromosome"/>
</dbReference>
<keyword evidence="1" id="KW-0812">Transmembrane</keyword>
<evidence type="ECO:0000313" key="2">
    <source>
        <dbReference type="EMBL" id="ABS64141.1"/>
    </source>
</evidence>
<dbReference type="eggNOG" id="ENOG5032TI1">
    <property type="taxonomic scope" value="Bacteria"/>
</dbReference>
<evidence type="ECO:0008006" key="4">
    <source>
        <dbReference type="Google" id="ProtNLM"/>
    </source>
</evidence>
<proteinExistence type="predicted"/>
<evidence type="ECO:0000256" key="1">
    <source>
        <dbReference type="SAM" id="Phobius"/>
    </source>
</evidence>
<dbReference type="EMBL" id="CP000774">
    <property type="protein sequence ID" value="ABS64141.1"/>
    <property type="molecule type" value="Genomic_DNA"/>
</dbReference>
<dbReference type="AlphaFoldDB" id="A7HW58"/>
<evidence type="ECO:0000313" key="3">
    <source>
        <dbReference type="Proteomes" id="UP000006377"/>
    </source>
</evidence>
<reference evidence="2 3" key="1">
    <citation type="journal article" date="2011" name="Stand. Genomic Sci.">
        <title>Complete genome sequence of Parvibaculum lavamentivorans type strain (DS-1(T)).</title>
        <authorList>
            <person name="Schleheck D."/>
            <person name="Weiss M."/>
            <person name="Pitluck S."/>
            <person name="Bruce D."/>
            <person name="Land M.L."/>
            <person name="Han S."/>
            <person name="Saunders E."/>
            <person name="Tapia R."/>
            <person name="Detter C."/>
            <person name="Brettin T."/>
            <person name="Han J."/>
            <person name="Woyke T."/>
            <person name="Goodwin L."/>
            <person name="Pennacchio L."/>
            <person name="Nolan M."/>
            <person name="Cook A.M."/>
            <person name="Kjelleberg S."/>
            <person name="Thomas T."/>
        </authorList>
    </citation>
    <scope>NUCLEOTIDE SEQUENCE [LARGE SCALE GENOMIC DNA]</scope>
    <source>
        <strain evidence="3">DS-1 / DSM 13023 / NCIMB 13966</strain>
    </source>
</reference>
<protein>
    <recommendedName>
        <fullName evidence="4">Transmembrane protein</fullName>
    </recommendedName>
</protein>
<feature type="transmembrane region" description="Helical" evidence="1">
    <location>
        <begin position="12"/>
        <end position="34"/>
    </location>
</feature>